<comment type="caution">
    <text evidence="4">The sequence shown here is derived from an EMBL/GenBank/DDBJ whole genome shotgun (WGS) entry which is preliminary data.</text>
</comment>
<reference evidence="4 5" key="1">
    <citation type="submission" date="2017-10" db="EMBL/GenBank/DDBJ databases">
        <title>Bacillus sp. nov., a halophilic bacterium isolated from a Keqin Lake.</title>
        <authorList>
            <person name="Wang H."/>
        </authorList>
    </citation>
    <scope>NUCLEOTIDE SEQUENCE [LARGE SCALE GENOMIC DNA]</scope>
    <source>
        <strain evidence="4 5">KCTC 13187</strain>
    </source>
</reference>
<dbReference type="RefSeq" id="WP_110937030.1">
    <property type="nucleotide sequence ID" value="NZ_KZ614146.1"/>
</dbReference>
<dbReference type="GO" id="GO:0045820">
    <property type="term" value="P:negative regulation of glycolytic process"/>
    <property type="evidence" value="ECO:0007669"/>
    <property type="project" value="TreeGrafter"/>
</dbReference>
<protein>
    <recommendedName>
        <fullName evidence="6">Alpha-ribazole phosphatase</fullName>
    </recommendedName>
</protein>
<dbReference type="SUPFAM" id="SSF53254">
    <property type="entry name" value="Phosphoglycerate mutase-like"/>
    <property type="match status" value="1"/>
</dbReference>
<dbReference type="Proteomes" id="UP000281498">
    <property type="component" value="Unassembled WGS sequence"/>
</dbReference>
<evidence type="ECO:0000256" key="1">
    <source>
        <dbReference type="ARBA" id="ARBA00022801"/>
    </source>
</evidence>
<evidence type="ECO:0000313" key="4">
    <source>
        <dbReference type="EMBL" id="RKL66197.1"/>
    </source>
</evidence>
<keyword evidence="5" id="KW-1185">Reference proteome</keyword>
<evidence type="ECO:0008006" key="6">
    <source>
        <dbReference type="Google" id="ProtNLM"/>
    </source>
</evidence>
<feature type="active site" description="Tele-phosphohistidine intermediate" evidence="2">
    <location>
        <position position="14"/>
    </location>
</feature>
<organism evidence="4 5">
    <name type="scientific">Salipaludibacillus neizhouensis</name>
    <dbReference type="NCBI Taxonomy" id="885475"/>
    <lineage>
        <taxon>Bacteria</taxon>
        <taxon>Bacillati</taxon>
        <taxon>Bacillota</taxon>
        <taxon>Bacilli</taxon>
        <taxon>Bacillales</taxon>
        <taxon>Bacillaceae</taxon>
    </lineage>
</organism>
<gene>
    <name evidence="4" type="ORF">CR203_16715</name>
</gene>
<dbReference type="AlphaFoldDB" id="A0A3A9K0E3"/>
<dbReference type="GO" id="GO:0004331">
    <property type="term" value="F:fructose-2,6-bisphosphate 2-phosphatase activity"/>
    <property type="evidence" value="ECO:0007669"/>
    <property type="project" value="TreeGrafter"/>
</dbReference>
<evidence type="ECO:0000256" key="2">
    <source>
        <dbReference type="PIRSR" id="PIRSR613078-1"/>
    </source>
</evidence>
<dbReference type="EMBL" id="PDOE01000008">
    <property type="protein sequence ID" value="RKL66197.1"/>
    <property type="molecule type" value="Genomic_DNA"/>
</dbReference>
<dbReference type="CDD" id="cd07067">
    <property type="entry name" value="HP_PGM_like"/>
    <property type="match status" value="1"/>
</dbReference>
<feature type="binding site" evidence="3">
    <location>
        <position position="63"/>
    </location>
    <ligand>
        <name>substrate</name>
    </ligand>
</feature>
<name>A0A3A9K0E3_9BACI</name>
<dbReference type="InterPro" id="IPR029033">
    <property type="entry name" value="His_PPase_superfam"/>
</dbReference>
<sequence>MGATQRLDIFLVRHGITKWNQDKRYLGHSDESVLPGVFEEMSELKQELSKYPFDTIFTSDLKRCRETSDYLVGNKQNECIVDNRLRELNFGEWEGKTYEELKTNHVYRNWIDDWESYNPPTGETANQFKSRINEFLGEVYEKAQSKTCNHNQVLVITHGGVIKYILSSLKESSSIWDFKIKHGNGVRISLEYQEGGWLCNSISEVPTQEKEKQ</sequence>
<feature type="active site" description="Proton donor/acceptor" evidence="2">
    <location>
        <position position="87"/>
    </location>
</feature>
<dbReference type="PANTHER" id="PTHR46517:SF1">
    <property type="entry name" value="FRUCTOSE-2,6-BISPHOSPHATASE TIGAR"/>
    <property type="match status" value="1"/>
</dbReference>
<dbReference type="InterPro" id="IPR013078">
    <property type="entry name" value="His_Pase_superF_clade-1"/>
</dbReference>
<keyword evidence="1" id="KW-0378">Hydrolase</keyword>
<dbReference type="GO" id="GO:0005829">
    <property type="term" value="C:cytosol"/>
    <property type="evidence" value="ECO:0007669"/>
    <property type="project" value="TreeGrafter"/>
</dbReference>
<dbReference type="OrthoDB" id="9783269at2"/>
<accession>A0A3A9K0E3</accession>
<evidence type="ECO:0000256" key="3">
    <source>
        <dbReference type="PIRSR" id="PIRSR613078-2"/>
    </source>
</evidence>
<evidence type="ECO:0000313" key="5">
    <source>
        <dbReference type="Proteomes" id="UP000281498"/>
    </source>
</evidence>
<dbReference type="GO" id="GO:0043456">
    <property type="term" value="P:regulation of pentose-phosphate shunt"/>
    <property type="evidence" value="ECO:0007669"/>
    <property type="project" value="TreeGrafter"/>
</dbReference>
<dbReference type="Pfam" id="PF00300">
    <property type="entry name" value="His_Phos_1"/>
    <property type="match status" value="1"/>
</dbReference>
<dbReference type="SMART" id="SM00855">
    <property type="entry name" value="PGAM"/>
    <property type="match status" value="1"/>
</dbReference>
<dbReference type="InterPro" id="IPR051695">
    <property type="entry name" value="Phosphoglycerate_Mutase"/>
</dbReference>
<feature type="binding site" evidence="3">
    <location>
        <begin position="13"/>
        <end position="20"/>
    </location>
    <ligand>
        <name>substrate</name>
    </ligand>
</feature>
<dbReference type="Gene3D" id="3.40.50.1240">
    <property type="entry name" value="Phosphoglycerate mutase-like"/>
    <property type="match status" value="1"/>
</dbReference>
<proteinExistence type="predicted"/>
<dbReference type="PANTHER" id="PTHR46517">
    <property type="entry name" value="FRUCTOSE-2,6-BISPHOSPHATASE TIGAR"/>
    <property type="match status" value="1"/>
</dbReference>